<keyword evidence="3" id="KW-0479">Metal-binding</keyword>
<evidence type="ECO:0000256" key="4">
    <source>
        <dbReference type="ARBA" id="ARBA00022801"/>
    </source>
</evidence>
<dbReference type="Proteomes" id="UP001601948">
    <property type="component" value="Unassembled WGS sequence"/>
</dbReference>
<proteinExistence type="inferred from homology"/>
<organism evidence="11 12">
    <name type="scientific">Nocardia suismassiliense</name>
    <dbReference type="NCBI Taxonomy" id="2077092"/>
    <lineage>
        <taxon>Bacteria</taxon>
        <taxon>Bacillati</taxon>
        <taxon>Actinomycetota</taxon>
        <taxon>Actinomycetes</taxon>
        <taxon>Mycobacteriales</taxon>
        <taxon>Nocardiaceae</taxon>
        <taxon>Nocardia</taxon>
    </lineage>
</organism>
<gene>
    <name evidence="11" type="ORF">ACFYV7_05925</name>
</gene>
<keyword evidence="5 7" id="KW-0862">Zinc</keyword>
<dbReference type="PANTHER" id="PTHR33794">
    <property type="entry name" value="BACILLOLYSIN"/>
    <property type="match status" value="1"/>
</dbReference>
<dbReference type="InterPro" id="IPR013856">
    <property type="entry name" value="Peptidase_M4_domain"/>
</dbReference>
<dbReference type="Pfam" id="PF01447">
    <property type="entry name" value="Peptidase_M4"/>
    <property type="match status" value="1"/>
</dbReference>
<evidence type="ECO:0000256" key="1">
    <source>
        <dbReference type="ARBA" id="ARBA00009388"/>
    </source>
</evidence>
<dbReference type="EC" id="3.4.24.-" evidence="7"/>
<dbReference type="PRINTS" id="PR00730">
    <property type="entry name" value="THERMOLYSIN"/>
</dbReference>
<feature type="compositionally biased region" description="Low complexity" evidence="8">
    <location>
        <begin position="70"/>
        <end position="79"/>
    </location>
</feature>
<feature type="domain" description="Peptidase M4 C-terminal" evidence="10">
    <location>
        <begin position="384"/>
        <end position="527"/>
    </location>
</feature>
<keyword evidence="4 7" id="KW-0378">Hydrolase</keyword>
<dbReference type="InterPro" id="IPR001570">
    <property type="entry name" value="Peptidase_M4_C_domain"/>
</dbReference>
<accession>A0ABW6QM74</accession>
<dbReference type="CDD" id="cd09597">
    <property type="entry name" value="M4_TLP"/>
    <property type="match status" value="1"/>
</dbReference>
<comment type="similarity">
    <text evidence="1 7">Belongs to the peptidase M4 family.</text>
</comment>
<dbReference type="Gene3D" id="3.10.170.10">
    <property type="match status" value="1"/>
</dbReference>
<evidence type="ECO:0000256" key="6">
    <source>
        <dbReference type="ARBA" id="ARBA00023049"/>
    </source>
</evidence>
<keyword evidence="7" id="KW-0732">Signal</keyword>
<dbReference type="SUPFAM" id="SSF55486">
    <property type="entry name" value="Metalloproteases ('zincins'), catalytic domain"/>
    <property type="match status" value="1"/>
</dbReference>
<dbReference type="Pfam" id="PF02868">
    <property type="entry name" value="Peptidase_M4_C"/>
    <property type="match status" value="1"/>
</dbReference>
<evidence type="ECO:0000256" key="5">
    <source>
        <dbReference type="ARBA" id="ARBA00022833"/>
    </source>
</evidence>
<dbReference type="RefSeq" id="WP_387714175.1">
    <property type="nucleotide sequence ID" value="NZ_JBIAPI010000001.1"/>
</dbReference>
<dbReference type="InterPro" id="IPR050728">
    <property type="entry name" value="Zinc_Metalloprotease_M4"/>
</dbReference>
<evidence type="ECO:0000259" key="10">
    <source>
        <dbReference type="Pfam" id="PF02868"/>
    </source>
</evidence>
<evidence type="ECO:0000256" key="3">
    <source>
        <dbReference type="ARBA" id="ARBA00022723"/>
    </source>
</evidence>
<keyword evidence="2 7" id="KW-0645">Protease</keyword>
<dbReference type="InterPro" id="IPR027268">
    <property type="entry name" value="Peptidase_M4/M1_CTD_sf"/>
</dbReference>
<comment type="function">
    <text evidence="7">Extracellular zinc metalloprotease.</text>
</comment>
<name>A0ABW6QM74_9NOCA</name>
<evidence type="ECO:0000256" key="8">
    <source>
        <dbReference type="SAM" id="MobiDB-lite"/>
    </source>
</evidence>
<feature type="domain" description="Peptidase M4" evidence="9">
    <location>
        <begin position="290"/>
        <end position="380"/>
    </location>
</feature>
<reference evidence="11 12" key="1">
    <citation type="submission" date="2024-10" db="EMBL/GenBank/DDBJ databases">
        <title>The Natural Products Discovery Center: Release of the First 8490 Sequenced Strains for Exploring Actinobacteria Biosynthetic Diversity.</title>
        <authorList>
            <person name="Kalkreuter E."/>
            <person name="Kautsar S.A."/>
            <person name="Yang D."/>
            <person name="Bader C.D."/>
            <person name="Teijaro C.N."/>
            <person name="Fluegel L."/>
            <person name="Davis C.M."/>
            <person name="Simpson J.R."/>
            <person name="Lauterbach L."/>
            <person name="Steele A.D."/>
            <person name="Gui C."/>
            <person name="Meng S."/>
            <person name="Li G."/>
            <person name="Viehrig K."/>
            <person name="Ye F."/>
            <person name="Su P."/>
            <person name="Kiefer A.F."/>
            <person name="Nichols A."/>
            <person name="Cepeda A.J."/>
            <person name="Yan W."/>
            <person name="Fan B."/>
            <person name="Jiang Y."/>
            <person name="Adhikari A."/>
            <person name="Zheng C.-J."/>
            <person name="Schuster L."/>
            <person name="Cowan T.M."/>
            <person name="Smanski M.J."/>
            <person name="Chevrette M.G."/>
            <person name="De Carvalho L.P.S."/>
            <person name="Shen B."/>
        </authorList>
    </citation>
    <scope>NUCLEOTIDE SEQUENCE [LARGE SCALE GENOMIC DNA]</scope>
    <source>
        <strain evidence="11 12">NPDC003040</strain>
    </source>
</reference>
<evidence type="ECO:0000256" key="7">
    <source>
        <dbReference type="RuleBase" id="RU366073"/>
    </source>
</evidence>
<evidence type="ECO:0000313" key="12">
    <source>
        <dbReference type="Proteomes" id="UP001601948"/>
    </source>
</evidence>
<sequence>MKPTHIRAGRNSALALIAVAAMMFAPGPAGGAPPVSPSAPAGSDLSAVPKEVTTDSEGAVQQVVPKDLVPAPSGTPAEAPAAAQAHAPGVHKALSGNGETAGDLVVESVFQVGEGSTVRLRQEIDKVQVFGASAAQSLTADGALISVTGALAKKSKGKFTTTTPTAQIQATALKKVAEQSKTAPDKLAVDDTKAFWYDAKLAAKGEAQGVAVPAFKVEINGASDDKKGEPAKWIVFVDANSTNKVLDSWSETKHLNRVVCDNANRRIDPNRAGCGTGTLRSTRSEGQAPVGIKDVDDIYTYLGNTEAFYAKYTKLANLTNLIGSDTGDGKGKALRATVRLCTTTACPYQNAFWSGSYMAYGSGLTTEDITGHELTHGVTQHTNGLVYRNEPGAINESMSDIFGELTFLVNTSNPCNTAANRWKLGACSSIGVIRDMKNPNAYQDPDTYRGRYWYTGTGDSGGVHINSGVGNKTAQLMVDGGSLNSVNVTAIGLEKTAALYWTTQTLLTSSSNYAALSTALKNACNTNVRNGTAGTTAADCVQVANATKATKLPQQQART</sequence>
<feature type="region of interest" description="Disordered" evidence="8">
    <location>
        <begin position="30"/>
        <end position="79"/>
    </location>
</feature>
<evidence type="ECO:0000256" key="2">
    <source>
        <dbReference type="ARBA" id="ARBA00022670"/>
    </source>
</evidence>
<comment type="subcellular location">
    <subcellularLocation>
        <location evidence="7">Secreted</location>
    </subcellularLocation>
</comment>
<feature type="signal peptide" evidence="7">
    <location>
        <begin position="1"/>
        <end position="31"/>
    </location>
</feature>
<dbReference type="EMBL" id="JBIAPI010000001">
    <property type="protein sequence ID" value="MFF3222316.1"/>
    <property type="molecule type" value="Genomic_DNA"/>
</dbReference>
<feature type="chain" id="PRO_5045010257" description="Neutral metalloproteinase" evidence="7">
    <location>
        <begin position="32"/>
        <end position="559"/>
    </location>
</feature>
<dbReference type="PANTHER" id="PTHR33794:SF1">
    <property type="entry name" value="BACILLOLYSIN"/>
    <property type="match status" value="1"/>
</dbReference>
<comment type="caution">
    <text evidence="11">The sequence shown here is derived from an EMBL/GenBank/DDBJ whole genome shotgun (WGS) entry which is preliminary data.</text>
</comment>
<protein>
    <recommendedName>
        <fullName evidence="7">Neutral metalloproteinase</fullName>
        <ecNumber evidence="7">3.4.24.-</ecNumber>
    </recommendedName>
</protein>
<evidence type="ECO:0000259" key="9">
    <source>
        <dbReference type="Pfam" id="PF01447"/>
    </source>
</evidence>
<dbReference type="InterPro" id="IPR023612">
    <property type="entry name" value="Peptidase_M4"/>
</dbReference>
<dbReference type="Gene3D" id="1.10.390.10">
    <property type="entry name" value="Neutral Protease Domain 2"/>
    <property type="match status" value="1"/>
</dbReference>
<keyword evidence="7" id="KW-0964">Secreted</keyword>
<keyword evidence="12" id="KW-1185">Reference proteome</keyword>
<evidence type="ECO:0000313" key="11">
    <source>
        <dbReference type="EMBL" id="MFF3222316.1"/>
    </source>
</evidence>
<comment type="cofactor">
    <cofactor evidence="7">
        <name>Zn(2+)</name>
        <dbReference type="ChEBI" id="CHEBI:29105"/>
    </cofactor>
</comment>
<keyword evidence="6 7" id="KW-0482">Metalloprotease</keyword>